<dbReference type="OrthoDB" id="1920188at2759"/>
<gene>
    <name evidence="4" type="ORF">HPP92_003988</name>
</gene>
<feature type="compositionally biased region" description="Basic and acidic residues" evidence="2">
    <location>
        <begin position="1040"/>
        <end position="1064"/>
    </location>
</feature>
<organism evidence="4 5">
    <name type="scientific">Vanilla planifolia</name>
    <name type="common">Vanilla</name>
    <dbReference type="NCBI Taxonomy" id="51239"/>
    <lineage>
        <taxon>Eukaryota</taxon>
        <taxon>Viridiplantae</taxon>
        <taxon>Streptophyta</taxon>
        <taxon>Embryophyta</taxon>
        <taxon>Tracheophyta</taxon>
        <taxon>Spermatophyta</taxon>
        <taxon>Magnoliopsida</taxon>
        <taxon>Liliopsida</taxon>
        <taxon>Asparagales</taxon>
        <taxon>Orchidaceae</taxon>
        <taxon>Vanilloideae</taxon>
        <taxon>Vanilleae</taxon>
        <taxon>Vanilla</taxon>
    </lineage>
</organism>
<evidence type="ECO:0000256" key="1">
    <source>
        <dbReference type="PROSITE-ProRule" id="PRU00285"/>
    </source>
</evidence>
<evidence type="ECO:0000313" key="5">
    <source>
        <dbReference type="Proteomes" id="UP000639772"/>
    </source>
</evidence>
<feature type="compositionally biased region" description="Basic and acidic residues" evidence="2">
    <location>
        <begin position="1144"/>
        <end position="1168"/>
    </location>
</feature>
<dbReference type="Proteomes" id="UP000639772">
    <property type="component" value="Chromosome 1"/>
</dbReference>
<feature type="compositionally biased region" description="Polar residues" evidence="2">
    <location>
        <begin position="1182"/>
        <end position="1196"/>
    </location>
</feature>
<feature type="region of interest" description="Disordered" evidence="2">
    <location>
        <begin position="1139"/>
        <end position="1222"/>
    </location>
</feature>
<feature type="region of interest" description="Disordered" evidence="2">
    <location>
        <begin position="227"/>
        <end position="594"/>
    </location>
</feature>
<evidence type="ECO:0000259" key="3">
    <source>
        <dbReference type="PROSITE" id="PS01031"/>
    </source>
</evidence>
<feature type="compositionally biased region" description="Low complexity" evidence="2">
    <location>
        <begin position="488"/>
        <end position="497"/>
    </location>
</feature>
<feature type="compositionally biased region" description="Basic and acidic residues" evidence="2">
    <location>
        <begin position="149"/>
        <end position="177"/>
    </location>
</feature>
<accession>A0A835S4P3</accession>
<feature type="region of interest" description="Disordered" evidence="2">
    <location>
        <begin position="742"/>
        <end position="917"/>
    </location>
</feature>
<dbReference type="SUPFAM" id="SSF49764">
    <property type="entry name" value="HSP20-like chaperones"/>
    <property type="match status" value="1"/>
</dbReference>
<dbReference type="InterPro" id="IPR002068">
    <property type="entry name" value="A-crystallin/Hsp20_dom"/>
</dbReference>
<feature type="compositionally biased region" description="Basic and acidic residues" evidence="2">
    <location>
        <begin position="398"/>
        <end position="424"/>
    </location>
</feature>
<dbReference type="EMBL" id="JADCNM010000001">
    <property type="protein sequence ID" value="KAG0503916.1"/>
    <property type="molecule type" value="Genomic_DNA"/>
</dbReference>
<dbReference type="CDD" id="cd06464">
    <property type="entry name" value="ACD_sHsps-like"/>
    <property type="match status" value="1"/>
</dbReference>
<comment type="similarity">
    <text evidence="1">Belongs to the small heat shock protein (HSP20) family.</text>
</comment>
<feature type="domain" description="SHSP" evidence="3">
    <location>
        <begin position="9"/>
        <end position="136"/>
    </location>
</feature>
<feature type="compositionally biased region" description="Basic and acidic residues" evidence="2">
    <location>
        <begin position="1327"/>
        <end position="1344"/>
    </location>
</feature>
<feature type="compositionally biased region" description="Basic and acidic residues" evidence="2">
    <location>
        <begin position="930"/>
        <end position="945"/>
    </location>
</feature>
<feature type="compositionally biased region" description="Polar residues" evidence="2">
    <location>
        <begin position="1077"/>
        <end position="1093"/>
    </location>
</feature>
<feature type="region of interest" description="Disordered" evidence="2">
    <location>
        <begin position="607"/>
        <end position="640"/>
    </location>
</feature>
<reference evidence="4 5" key="1">
    <citation type="journal article" date="2020" name="Nat. Food">
        <title>A phased Vanilla planifolia genome enables genetic improvement of flavour and production.</title>
        <authorList>
            <person name="Hasing T."/>
            <person name="Tang H."/>
            <person name="Brym M."/>
            <person name="Khazi F."/>
            <person name="Huang T."/>
            <person name="Chambers A.H."/>
        </authorList>
    </citation>
    <scope>NUCLEOTIDE SEQUENCE [LARGE SCALE GENOMIC DNA]</scope>
    <source>
        <tissue evidence="4">Leaf</tissue>
    </source>
</reference>
<comment type="caution">
    <text evidence="4">The sequence shown here is derived from an EMBL/GenBank/DDBJ whole genome shotgun (WGS) entry which is preliminary data.</text>
</comment>
<feature type="region of interest" description="Disordered" evidence="2">
    <location>
        <begin position="148"/>
        <end position="184"/>
    </location>
</feature>
<feature type="region of interest" description="Disordered" evidence="2">
    <location>
        <begin position="1324"/>
        <end position="1344"/>
    </location>
</feature>
<feature type="compositionally biased region" description="Basic and acidic residues" evidence="2">
    <location>
        <begin position="901"/>
        <end position="917"/>
    </location>
</feature>
<evidence type="ECO:0000313" key="4">
    <source>
        <dbReference type="EMBL" id="KAG0503916.1"/>
    </source>
</evidence>
<proteinExistence type="inferred from homology"/>
<dbReference type="PROSITE" id="PS01031">
    <property type="entry name" value="SHSP"/>
    <property type="match status" value="1"/>
</dbReference>
<sequence>MELEIGFRVTRNVGDINFVSTETEASFFLAAYLPGFTKDEIEVAMRKEERQIIIRGRGHITNQESVTTRRLAISREIFFEGFDESFAAPDGIDWGDINAHFDEEEHILIISIPKLTREESLDIGAEEIPGYTIQLGQASEELDSIQDLGDDRNGEYKPKEWKRPEQIEQKEEKEAHKRLPHWSPMGESTDLHLEKEHLQVKAPTDPSQQPKMKEAVQSIELAAEHLQLGQEEETAPKQVTPKGKKAMQAAVELQPPKPKGQEQKHLPYKEMEALEDNYHATEEHRKLPERTKDDSSMTVECRETEVPTKEFYPPKQAVQLTSPEKDKPKPPTEPPKEHPQPKAYEEHQTPTTRPKDKELAAVVLPEKRECDGQPPEHKYKSSKITMPETRPPPEQDDEKPKLAPIYKEHEVSKLQEKEEPKIEEQYAEIQPSKEQEGKPSLGKKLQEQAKLKDDIYQLKEEEKTPPSKYNEAKHEGIKPVFIERKPYQQEQETQKPTPEQKKKPSIVEPPNVKEQETEEVLTQRELQPREESKEKQKVTLEPLDKSLKMIELKTKEEEQPGFKFQLQEPQEDNSHQPQDRKEKEQPEEACKMPTHKEEITKAIQLPEAAATYTPEPNSSALSEEVFAELQQSKQDDAKPPLQPMAVEEQGIKALFEQQKKEEVPRQIQKSALMQICQETNEKEIQFVVEDGAIVEPIPESRKHDQVEKHLLDKELPTLELMKLEPEHLQKIAEQDYKFRQLQDAKEKEDGQRGKFSLQLTTEDKRKKDPKQLTKDKYELDRTTASQKQQAKLQQEEEEFKPSLGKELPESGKSMQQIFQLEEENLSQPSEPDYMEEPGIETFPKQGAYKKKESKKFQKPEVEPPLEATQRKKQKAQEECEQKLQLQTKGDETKSLEPQQTTEKEERQRGIPGEHESIFKSEGQFLITQIPEKEDQIPPLGNEKHEKTKPKKKAIQLEEVAPAEEPSLLLETSAVSEMQEPLHYEESKEHQKLEVPPLIQAPKKGELIETELPYEAPSSEESFQVKARIEAEPRLAPIENKLQDKPEVEPSRQLTKTKELIESVRETQLYRPEKEQATETSTPETHQPFTPQKKQSYESKAIGTSTSRGELIETELPYEAPSSEESFQVKARIEAEPRLAPIENKLQDKPEVEPSRQLTKTKELIESVRETQLYRPEKERATETSTPETHQPFTPQKSKAMKVKQLEPQQVGEQPIQLQPFMEGKPTYVVQGKQLVEQPDGEEEEKVAPAEEPSLLLETSAVSEMLEPLHYEESKERQKLEVPPLIQAPKRGELIETELPYEAPSSEESFQVKARIEAEPRLAPIENKLQDKPEVEPSRQLTKTKELIESVRETQLYRPEKNGLQKLQLQRHISHLLHKKAKL</sequence>
<feature type="region of interest" description="Disordered" evidence="2">
    <location>
        <begin position="1035"/>
        <end position="1126"/>
    </location>
</feature>
<feature type="compositionally biased region" description="Basic and acidic residues" evidence="2">
    <location>
        <begin position="761"/>
        <end position="781"/>
    </location>
</feature>
<protein>
    <recommendedName>
        <fullName evidence="3">SHSP domain-containing protein</fullName>
    </recommendedName>
</protein>
<feature type="region of interest" description="Disordered" evidence="2">
    <location>
        <begin position="976"/>
        <end position="1001"/>
    </location>
</feature>
<feature type="compositionally biased region" description="Basic and acidic residues" evidence="2">
    <location>
        <begin position="259"/>
        <end position="308"/>
    </location>
</feature>
<dbReference type="Gene3D" id="2.60.40.790">
    <property type="match status" value="1"/>
</dbReference>
<feature type="compositionally biased region" description="Basic and acidic residues" evidence="2">
    <location>
        <begin position="742"/>
        <end position="752"/>
    </location>
</feature>
<evidence type="ECO:0000256" key="2">
    <source>
        <dbReference type="SAM" id="MobiDB-lite"/>
    </source>
</evidence>
<dbReference type="InterPro" id="IPR008978">
    <property type="entry name" value="HSP20-like_chaperone"/>
</dbReference>
<name>A0A835S4P3_VANPL</name>
<feature type="region of interest" description="Disordered" evidence="2">
    <location>
        <begin position="930"/>
        <end position="951"/>
    </location>
</feature>
<feature type="compositionally biased region" description="Basic and acidic residues" evidence="2">
    <location>
        <begin position="526"/>
        <end position="560"/>
    </location>
</feature>
<feature type="compositionally biased region" description="Basic and acidic residues" evidence="2">
    <location>
        <begin position="444"/>
        <end position="487"/>
    </location>
</feature>
<feature type="compositionally biased region" description="Basic and acidic residues" evidence="2">
    <location>
        <begin position="572"/>
        <end position="594"/>
    </location>
</feature>
<feature type="compositionally biased region" description="Basic and acidic residues" evidence="2">
    <location>
        <begin position="979"/>
        <end position="992"/>
    </location>
</feature>
<feature type="compositionally biased region" description="Basic and acidic residues" evidence="2">
    <location>
        <begin position="323"/>
        <end position="379"/>
    </location>
</feature>